<proteinExistence type="predicted"/>
<dbReference type="EMBL" id="JBEXAC010000002">
    <property type="protein sequence ID" value="MET7000179.1"/>
    <property type="molecule type" value="Genomic_DNA"/>
</dbReference>
<evidence type="ECO:0000256" key="1">
    <source>
        <dbReference type="SAM" id="SignalP"/>
    </source>
</evidence>
<reference evidence="2 3" key="1">
    <citation type="submission" date="2024-06" db="EMBL/GenBank/DDBJ databases">
        <title>Chitinophaga defluvii sp. nov., isolated from municipal sewage.</title>
        <authorList>
            <person name="Zhang L."/>
        </authorList>
    </citation>
    <scope>NUCLEOTIDE SEQUENCE [LARGE SCALE GENOMIC DNA]</scope>
    <source>
        <strain evidence="2 3">H8</strain>
    </source>
</reference>
<dbReference type="Proteomes" id="UP001549749">
    <property type="component" value="Unassembled WGS sequence"/>
</dbReference>
<name>A0ABV2TAY4_9BACT</name>
<gene>
    <name evidence="2" type="ORF">ABR189_22500</name>
</gene>
<dbReference type="RefSeq" id="WP_354662739.1">
    <property type="nucleotide sequence ID" value="NZ_JBEXAC010000002.1"/>
</dbReference>
<protein>
    <submittedName>
        <fullName evidence="2">Uncharacterized protein</fullName>
    </submittedName>
</protein>
<keyword evidence="1" id="KW-0732">Signal</keyword>
<accession>A0ABV2TAY4</accession>
<feature type="chain" id="PRO_5045650541" evidence="1">
    <location>
        <begin position="28"/>
        <end position="124"/>
    </location>
</feature>
<keyword evidence="3" id="KW-1185">Reference proteome</keyword>
<feature type="signal peptide" evidence="1">
    <location>
        <begin position="1"/>
        <end position="27"/>
    </location>
</feature>
<comment type="caution">
    <text evidence="2">The sequence shown here is derived from an EMBL/GenBank/DDBJ whole genome shotgun (WGS) entry which is preliminary data.</text>
</comment>
<sequence>MKKMQIKFSFLVAIATIAITIADKAGAFTPKPLAPSAVDCYTRNLNGYSQPLLQNCNQAILDLTGQCLSTSPTTAIDPSECGSSGSYFCCAQLVKNTSCPIPVRPDHMSTSGYIVSQVYCRTQP</sequence>
<evidence type="ECO:0000313" key="2">
    <source>
        <dbReference type="EMBL" id="MET7000179.1"/>
    </source>
</evidence>
<organism evidence="2 3">
    <name type="scientific">Chitinophaga defluvii</name>
    <dbReference type="NCBI Taxonomy" id="3163343"/>
    <lineage>
        <taxon>Bacteria</taxon>
        <taxon>Pseudomonadati</taxon>
        <taxon>Bacteroidota</taxon>
        <taxon>Chitinophagia</taxon>
        <taxon>Chitinophagales</taxon>
        <taxon>Chitinophagaceae</taxon>
        <taxon>Chitinophaga</taxon>
    </lineage>
</organism>
<evidence type="ECO:0000313" key="3">
    <source>
        <dbReference type="Proteomes" id="UP001549749"/>
    </source>
</evidence>